<evidence type="ECO:0000313" key="4">
    <source>
        <dbReference type="Proteomes" id="UP001142317"/>
    </source>
</evidence>
<dbReference type="Pfam" id="PF10145">
    <property type="entry name" value="PhageMin_Tail"/>
    <property type="match status" value="1"/>
</dbReference>
<dbReference type="Proteomes" id="UP001142317">
    <property type="component" value="Unassembled WGS sequence"/>
</dbReference>
<keyword evidence="1" id="KW-0175">Coiled coil</keyword>
<sequence>MTYRAGEVEVLLTVNDKDLSRADKNVEATGKKIEKNPLKVKADTADALERLDRVTDEAKKLVSKDVALQVNARIEGAEKNLDRTQKRLEYLRSVETELDVSADIRRAERSLSRIESQVDALKRARATMEVDVADEGARQKLRAVADYAGEAGSAGGEDAGENLASGIVGALASIPIAGAVVGIGYAAGQALREAFENGLQVEAGYDRLAALTGLSDMNALRVGRGAAEAYAAGFGESIESNMDLTRLAIQFDLIDAEATTQQSQKVVEGLAGIADVLGEDVQPVARAVTQLLRSGLARSAQEAFDILATGQREGVNLSEDLLDTLSEYASTFESIGLTGGQTLGLLNQGLQAGAPNTDFFADALRELGIRIREGDDATAGFLGQLGLLPDEMQRAFVEGGPAARDALDAIFDRLRDTDPVDRNRIAVGLLGTQFEDLQLDLSRIDLSNAEEQLDGVAGSAQRMFDTLADNDASKIEQARRSIEVAAQGIQGALASAFAEPLGDAADWIASNRGPVLQFFRDLVNGALDFGIAANTAVGDFVSGPLEQMVEGLKNARRIIAPFADTTELDELQDSMRAFGDSTDAGNEKLEEMRDRFNEFIDPQIILGELSDRSRDFASALDSITAAQDGSAEAATALGDQTRAAVDALYAQQTAATSAGQGQSELSELWRNGAGALSEQLRAMGLTELQTWQLIAAYAGIPESEITEILSNAPDEQSKVQALVDRVNTIPDGETTIYADTSPAEEAIRALRSSISAGATLGVAVATSGGIPRANGGPIIGPGGPRDDLVPVMASNGEHMLTAAEVRAAGGHGAIYRLRRMLADGALHLAGGGPVEKVPSATWQTAPPVEPGDVATYRVVAGQRIRVDGDRAEPARVDGDRAVIEIHHHGDNYSYDPSDIAREQREHLARALDAHGLG</sequence>
<gene>
    <name evidence="3" type="ORF">GCM10017586_06970</name>
</gene>
<reference evidence="3" key="1">
    <citation type="journal article" date="2014" name="Int. J. Syst. Evol. Microbiol.">
        <title>Complete genome sequence of Corynebacterium casei LMG S-19264T (=DSM 44701T), isolated from a smear-ripened cheese.</title>
        <authorList>
            <consortium name="US DOE Joint Genome Institute (JGI-PGF)"/>
            <person name="Walter F."/>
            <person name="Albersmeier A."/>
            <person name="Kalinowski J."/>
            <person name="Ruckert C."/>
        </authorList>
    </citation>
    <scope>NUCLEOTIDE SEQUENCE</scope>
    <source>
        <strain evidence="3">VKM Ac-1447</strain>
    </source>
</reference>
<name>A0A9W6HFB3_9MICO</name>
<proteinExistence type="predicted"/>
<dbReference type="EMBL" id="BSEO01000001">
    <property type="protein sequence ID" value="GLJ79015.1"/>
    <property type="molecule type" value="Genomic_DNA"/>
</dbReference>
<feature type="domain" description="Phage tail tape measure protein" evidence="2">
    <location>
        <begin position="252"/>
        <end position="431"/>
    </location>
</feature>
<keyword evidence="4" id="KW-1185">Reference proteome</keyword>
<feature type="coiled-coil region" evidence="1">
    <location>
        <begin position="67"/>
        <end position="131"/>
    </location>
</feature>
<organism evidence="3 4">
    <name type="scientific">Microbacterium imperiale</name>
    <dbReference type="NCBI Taxonomy" id="33884"/>
    <lineage>
        <taxon>Bacteria</taxon>
        <taxon>Bacillati</taxon>
        <taxon>Actinomycetota</taxon>
        <taxon>Actinomycetes</taxon>
        <taxon>Micrococcales</taxon>
        <taxon>Microbacteriaceae</taxon>
        <taxon>Microbacterium</taxon>
    </lineage>
</organism>
<reference evidence="3" key="2">
    <citation type="submission" date="2023-01" db="EMBL/GenBank/DDBJ databases">
        <authorList>
            <person name="Sun Q."/>
            <person name="Evtushenko L."/>
        </authorList>
    </citation>
    <scope>NUCLEOTIDE SEQUENCE</scope>
    <source>
        <strain evidence="3">VKM Ac-1447</strain>
    </source>
</reference>
<evidence type="ECO:0000259" key="2">
    <source>
        <dbReference type="Pfam" id="PF10145"/>
    </source>
</evidence>
<dbReference type="InterPro" id="IPR010090">
    <property type="entry name" value="Phage_tape_meas"/>
</dbReference>
<accession>A0A9W6HFB3</accession>
<evidence type="ECO:0000256" key="1">
    <source>
        <dbReference type="SAM" id="Coils"/>
    </source>
</evidence>
<evidence type="ECO:0000313" key="3">
    <source>
        <dbReference type="EMBL" id="GLJ79015.1"/>
    </source>
</evidence>
<dbReference type="AlphaFoldDB" id="A0A9W6HFB3"/>
<dbReference type="RefSeq" id="WP_210004822.1">
    <property type="nucleotide sequence ID" value="NZ_BSEO01000001.1"/>
</dbReference>
<comment type="caution">
    <text evidence="3">The sequence shown here is derived from an EMBL/GenBank/DDBJ whole genome shotgun (WGS) entry which is preliminary data.</text>
</comment>
<protein>
    <recommendedName>
        <fullName evidence="2">Phage tail tape measure protein domain-containing protein</fullName>
    </recommendedName>
</protein>